<gene>
    <name evidence="1" type="ORF">RF11_05925</name>
</gene>
<evidence type="ECO:0000313" key="1">
    <source>
        <dbReference type="EMBL" id="KII69820.1"/>
    </source>
</evidence>
<protein>
    <recommendedName>
        <fullName evidence="3">Reverse transcriptase domain-containing protein</fullName>
    </recommendedName>
</protein>
<dbReference type="Proteomes" id="UP000031668">
    <property type="component" value="Unassembled WGS sequence"/>
</dbReference>
<proteinExistence type="predicted"/>
<dbReference type="AlphaFoldDB" id="A0A0C2N0B8"/>
<reference evidence="1 2" key="1">
    <citation type="journal article" date="2014" name="Genome Biol. Evol.">
        <title>The genome of the myxosporean Thelohanellus kitauei shows adaptations to nutrient acquisition within its fish host.</title>
        <authorList>
            <person name="Yang Y."/>
            <person name="Xiong J."/>
            <person name="Zhou Z."/>
            <person name="Huo F."/>
            <person name="Miao W."/>
            <person name="Ran C."/>
            <person name="Liu Y."/>
            <person name="Zhang J."/>
            <person name="Feng J."/>
            <person name="Wang M."/>
            <person name="Wang M."/>
            <person name="Wang L."/>
            <person name="Yao B."/>
        </authorList>
    </citation>
    <scope>NUCLEOTIDE SEQUENCE [LARGE SCALE GENOMIC DNA]</scope>
    <source>
        <strain evidence="1">Wuqing</strain>
    </source>
</reference>
<keyword evidence="2" id="KW-1185">Reference proteome</keyword>
<dbReference type="EMBL" id="JWZT01002273">
    <property type="protein sequence ID" value="KII69820.1"/>
    <property type="molecule type" value="Genomic_DNA"/>
</dbReference>
<evidence type="ECO:0008006" key="3">
    <source>
        <dbReference type="Google" id="ProtNLM"/>
    </source>
</evidence>
<accession>A0A0C2N0B8</accession>
<evidence type="ECO:0000313" key="2">
    <source>
        <dbReference type="Proteomes" id="UP000031668"/>
    </source>
</evidence>
<comment type="caution">
    <text evidence="1">The sequence shown here is derived from an EMBL/GenBank/DDBJ whole genome shotgun (WGS) entry which is preliminary data.</text>
</comment>
<sequence>MKLDFSNANSLFRGLPHLLMDEVVELNQLLKNEAWGVQTSPGVCLKPTQILRQPHSAKTKLYPRITNHKVNVWYRCVCSSDMIYGRRPSFQHWMSTGPASDRISHALQIGTSPTARVKIKPRILLPGIDLWLRNNGRGAGIVNSTAKRTAVTIRRRSWNFYREAFKNLRETAIMELWLPIWSPEDQDQQESHIKREVILHFFGNNYDRSRRANLKKKVAAFLSRFLWKPDTAPSSLFKRRTEIVDEKLGFHHHRFFAHHLYKCRLQGYINVGSESHWIGGYGKGNHSSGLADTVCNPSRMTKVPHNSLNMIYVDLQNAFDRIPHALMQHLIIHIYFEIYCLTGRRAMTVAFKLDDQPKLAMVLQILPLRCDRPEQSRFNHVAYMDNIKIWISTHDLIPKIRAVIEALTSFEKAFVGCRLHI</sequence>
<organism evidence="1 2">
    <name type="scientific">Thelohanellus kitauei</name>
    <name type="common">Myxosporean</name>
    <dbReference type="NCBI Taxonomy" id="669202"/>
    <lineage>
        <taxon>Eukaryota</taxon>
        <taxon>Metazoa</taxon>
        <taxon>Cnidaria</taxon>
        <taxon>Myxozoa</taxon>
        <taxon>Myxosporea</taxon>
        <taxon>Bivalvulida</taxon>
        <taxon>Platysporina</taxon>
        <taxon>Myxobolidae</taxon>
        <taxon>Thelohanellus</taxon>
    </lineage>
</organism>
<name>A0A0C2N0B8_THEKT</name>